<gene>
    <name evidence="5" type="ORF">MNBD_GAMMA04-672</name>
</gene>
<dbReference type="Gene3D" id="3.40.50.2300">
    <property type="match status" value="1"/>
</dbReference>
<dbReference type="PROSITE" id="PS50110">
    <property type="entry name" value="RESPONSE_REGULATORY"/>
    <property type="match status" value="1"/>
</dbReference>
<dbReference type="PROSITE" id="PS50043">
    <property type="entry name" value="HTH_LUXR_2"/>
    <property type="match status" value="1"/>
</dbReference>
<dbReference type="InterPro" id="IPR000792">
    <property type="entry name" value="Tscrpt_reg_LuxR_C"/>
</dbReference>
<proteinExistence type="predicted"/>
<evidence type="ECO:0000259" key="3">
    <source>
        <dbReference type="PROSITE" id="PS50043"/>
    </source>
</evidence>
<evidence type="ECO:0008006" key="6">
    <source>
        <dbReference type="Google" id="ProtNLM"/>
    </source>
</evidence>
<accession>A0A3B0VV12</accession>
<dbReference type="SUPFAM" id="SSF52172">
    <property type="entry name" value="CheY-like"/>
    <property type="match status" value="1"/>
</dbReference>
<reference evidence="5" key="1">
    <citation type="submission" date="2018-06" db="EMBL/GenBank/DDBJ databases">
        <authorList>
            <person name="Zhirakovskaya E."/>
        </authorList>
    </citation>
    <scope>NUCLEOTIDE SEQUENCE</scope>
</reference>
<dbReference type="CDD" id="cd17535">
    <property type="entry name" value="REC_NarL-like"/>
    <property type="match status" value="1"/>
</dbReference>
<evidence type="ECO:0000313" key="5">
    <source>
        <dbReference type="EMBL" id="VAW47478.1"/>
    </source>
</evidence>
<dbReference type="Pfam" id="PF00196">
    <property type="entry name" value="GerE"/>
    <property type="match status" value="1"/>
</dbReference>
<keyword evidence="1" id="KW-0597">Phosphoprotein</keyword>
<dbReference type="InterPro" id="IPR016032">
    <property type="entry name" value="Sig_transdc_resp-reg_C-effctor"/>
</dbReference>
<dbReference type="InterPro" id="IPR051015">
    <property type="entry name" value="EvgA-like"/>
</dbReference>
<dbReference type="SMART" id="SM00448">
    <property type="entry name" value="REC"/>
    <property type="match status" value="1"/>
</dbReference>
<dbReference type="Pfam" id="PF00072">
    <property type="entry name" value="Response_reg"/>
    <property type="match status" value="1"/>
</dbReference>
<feature type="domain" description="HTH luxR-type" evidence="3">
    <location>
        <begin position="133"/>
        <end position="198"/>
    </location>
</feature>
<sequence>MKLLICDDHELYREGLKLLIENYFLSQCVQIDEAINIEQVYDAIQHNPYDIILLDLSMPGSKGVLEVSKIIEQTAATVVVVSADSRPQTINLACEQGAKGYLLKADSSSTLLASLEKVMQGKVCFPKNVLSAKCVIKHTFSKRQLSVLHCLIEGSSNKEIAKKLFLSEGTVKQYVSSVLVVLGVENRTQAAIKGAEMIHDRSL</sequence>
<evidence type="ECO:0000256" key="2">
    <source>
        <dbReference type="ARBA" id="ARBA00023125"/>
    </source>
</evidence>
<evidence type="ECO:0000256" key="1">
    <source>
        <dbReference type="ARBA" id="ARBA00022553"/>
    </source>
</evidence>
<organism evidence="5">
    <name type="scientific">hydrothermal vent metagenome</name>
    <dbReference type="NCBI Taxonomy" id="652676"/>
    <lineage>
        <taxon>unclassified sequences</taxon>
        <taxon>metagenomes</taxon>
        <taxon>ecological metagenomes</taxon>
    </lineage>
</organism>
<name>A0A3B0VV12_9ZZZZ</name>
<dbReference type="SUPFAM" id="SSF46894">
    <property type="entry name" value="C-terminal effector domain of the bipartite response regulators"/>
    <property type="match status" value="1"/>
</dbReference>
<dbReference type="AlphaFoldDB" id="A0A3B0VV12"/>
<dbReference type="GO" id="GO:0006355">
    <property type="term" value="P:regulation of DNA-templated transcription"/>
    <property type="evidence" value="ECO:0007669"/>
    <property type="project" value="InterPro"/>
</dbReference>
<dbReference type="PRINTS" id="PR00038">
    <property type="entry name" value="HTHLUXR"/>
</dbReference>
<keyword evidence="2" id="KW-0238">DNA-binding</keyword>
<dbReference type="PANTHER" id="PTHR45566:SF2">
    <property type="entry name" value="NARL SUBFAMILY"/>
    <property type="match status" value="1"/>
</dbReference>
<dbReference type="SMART" id="SM00421">
    <property type="entry name" value="HTH_LUXR"/>
    <property type="match status" value="1"/>
</dbReference>
<dbReference type="EMBL" id="UOFB01000202">
    <property type="protein sequence ID" value="VAW47478.1"/>
    <property type="molecule type" value="Genomic_DNA"/>
</dbReference>
<dbReference type="InterPro" id="IPR001789">
    <property type="entry name" value="Sig_transdc_resp-reg_receiver"/>
</dbReference>
<evidence type="ECO:0000259" key="4">
    <source>
        <dbReference type="PROSITE" id="PS50110"/>
    </source>
</evidence>
<dbReference type="GO" id="GO:0000160">
    <property type="term" value="P:phosphorelay signal transduction system"/>
    <property type="evidence" value="ECO:0007669"/>
    <property type="project" value="InterPro"/>
</dbReference>
<dbReference type="PANTHER" id="PTHR45566">
    <property type="entry name" value="HTH-TYPE TRANSCRIPTIONAL REGULATOR YHJB-RELATED"/>
    <property type="match status" value="1"/>
</dbReference>
<dbReference type="InterPro" id="IPR058245">
    <property type="entry name" value="NreC/VraR/RcsB-like_REC"/>
</dbReference>
<dbReference type="GO" id="GO:0003677">
    <property type="term" value="F:DNA binding"/>
    <property type="evidence" value="ECO:0007669"/>
    <property type="project" value="UniProtKB-KW"/>
</dbReference>
<feature type="domain" description="Response regulatory" evidence="4">
    <location>
        <begin position="2"/>
        <end position="119"/>
    </location>
</feature>
<protein>
    <recommendedName>
        <fullName evidence="6">Two-component transcriptional response regulator, LuxR family</fullName>
    </recommendedName>
</protein>
<dbReference type="CDD" id="cd06170">
    <property type="entry name" value="LuxR_C_like"/>
    <property type="match status" value="1"/>
</dbReference>
<dbReference type="InterPro" id="IPR011006">
    <property type="entry name" value="CheY-like_superfamily"/>
</dbReference>